<protein>
    <recommendedName>
        <fullName evidence="1">Aminoglycoside phosphotransferase domain-containing protein</fullName>
    </recommendedName>
</protein>
<dbReference type="Gene3D" id="3.90.1200.10">
    <property type="match status" value="1"/>
</dbReference>
<dbReference type="AlphaFoldDB" id="A0A6J4MCZ4"/>
<accession>A0A6J4MCZ4</accession>
<gene>
    <name evidence="2" type="ORF">AVDCRST_MAG07-3257</name>
</gene>
<name>A0A6J4MCZ4_9ACTN</name>
<organism evidence="2">
    <name type="scientific">uncultured Frankineae bacterium</name>
    <dbReference type="NCBI Taxonomy" id="437475"/>
    <lineage>
        <taxon>Bacteria</taxon>
        <taxon>Bacillati</taxon>
        <taxon>Actinomycetota</taxon>
        <taxon>Actinomycetes</taxon>
        <taxon>Frankiales</taxon>
        <taxon>environmental samples</taxon>
    </lineage>
</organism>
<evidence type="ECO:0000259" key="1">
    <source>
        <dbReference type="Pfam" id="PF01636"/>
    </source>
</evidence>
<dbReference type="InterPro" id="IPR002575">
    <property type="entry name" value="Aminoglycoside_PTrfase"/>
</dbReference>
<dbReference type="Pfam" id="PF01636">
    <property type="entry name" value="APH"/>
    <property type="match status" value="1"/>
</dbReference>
<dbReference type="InterPro" id="IPR011009">
    <property type="entry name" value="Kinase-like_dom_sf"/>
</dbReference>
<proteinExistence type="predicted"/>
<sequence>MGTRALLGPADVDDASLTSMVGDALAVDDVQVLDCSVEVVDYDLDALTTAGRFWVRGTAQHGDGRSPYAFFVKVVQSWSRTPQFQMVPEQMRELAAAGLPWEGEPLVYRSDLAQRLPAGLGLPRVHLVRELDELSACMWLQAVDADPSPWEPARFERAAYLLGRLAASTSVEPLGALGMQDVVRSYVHGRVSGQVVPALHSDALWAHPLVADAFSPELRTRVLAAADALPALVAELHGAPVGVAHGDACVRNLLVPRDGTHDFVLIDFSFWCRAPLGFDLTQLLVGEVQLGERSAAELPELHELCLRAYVRGLQDEGCDVALDTVRRVQALLMLLFAGLSSVPVELAYGMPAPGGADVVSERASAAAFVLDLVDATGGV</sequence>
<reference evidence="2" key="1">
    <citation type="submission" date="2020-02" db="EMBL/GenBank/DDBJ databases">
        <authorList>
            <person name="Meier V. D."/>
        </authorList>
    </citation>
    <scope>NUCLEOTIDE SEQUENCE</scope>
    <source>
        <strain evidence="2">AVDCRST_MAG07</strain>
    </source>
</reference>
<feature type="domain" description="Aminoglycoside phosphotransferase" evidence="1">
    <location>
        <begin position="136"/>
        <end position="294"/>
    </location>
</feature>
<evidence type="ECO:0000313" key="2">
    <source>
        <dbReference type="EMBL" id="CAA9354465.1"/>
    </source>
</evidence>
<dbReference type="EMBL" id="CADCUB010000155">
    <property type="protein sequence ID" value="CAA9354465.1"/>
    <property type="molecule type" value="Genomic_DNA"/>
</dbReference>
<dbReference type="SUPFAM" id="SSF56112">
    <property type="entry name" value="Protein kinase-like (PK-like)"/>
    <property type="match status" value="1"/>
</dbReference>